<sequence length="129" mass="13438">MAVATVSLGLSARRRCARRRGVVYSAVESSDGGGLVPGGVVGTRTKPQRRIGIVAWRGRVARRELGMRAPVSHAGRFLLAGATVWVGWARSAVLGGKGAICSGGFSLRRLGGARCCIAAERFGFGDRVG</sequence>
<evidence type="ECO:0000313" key="2">
    <source>
        <dbReference type="Proteomes" id="UP000729402"/>
    </source>
</evidence>
<dbReference type="EMBL" id="JAAALK010000080">
    <property type="protein sequence ID" value="KAG8092210.1"/>
    <property type="molecule type" value="Genomic_DNA"/>
</dbReference>
<proteinExistence type="predicted"/>
<keyword evidence="2" id="KW-1185">Reference proteome</keyword>
<reference evidence="1" key="2">
    <citation type="submission" date="2021-02" db="EMBL/GenBank/DDBJ databases">
        <authorList>
            <person name="Kimball J.A."/>
            <person name="Haas M.W."/>
            <person name="Macchietto M."/>
            <person name="Kono T."/>
            <person name="Duquette J."/>
            <person name="Shao M."/>
        </authorList>
    </citation>
    <scope>NUCLEOTIDE SEQUENCE</scope>
    <source>
        <tissue evidence="1">Fresh leaf tissue</tissue>
    </source>
</reference>
<name>A0A8J5WKE3_ZIZPA</name>
<reference evidence="1" key="1">
    <citation type="journal article" date="2021" name="bioRxiv">
        <title>Whole Genome Assembly and Annotation of Northern Wild Rice, Zizania palustris L., Supports a Whole Genome Duplication in the Zizania Genus.</title>
        <authorList>
            <person name="Haas M."/>
            <person name="Kono T."/>
            <person name="Macchietto M."/>
            <person name="Millas R."/>
            <person name="McGilp L."/>
            <person name="Shao M."/>
            <person name="Duquette J."/>
            <person name="Hirsch C.N."/>
            <person name="Kimball J."/>
        </authorList>
    </citation>
    <scope>NUCLEOTIDE SEQUENCE</scope>
    <source>
        <tissue evidence="1">Fresh leaf tissue</tissue>
    </source>
</reference>
<evidence type="ECO:0000313" key="1">
    <source>
        <dbReference type="EMBL" id="KAG8092210.1"/>
    </source>
</evidence>
<comment type="caution">
    <text evidence="1">The sequence shown here is derived from an EMBL/GenBank/DDBJ whole genome shotgun (WGS) entry which is preliminary data.</text>
</comment>
<dbReference type="AlphaFoldDB" id="A0A8J5WKE3"/>
<protein>
    <submittedName>
        <fullName evidence="1">Uncharacterized protein</fullName>
    </submittedName>
</protein>
<accession>A0A8J5WKE3</accession>
<organism evidence="1 2">
    <name type="scientific">Zizania palustris</name>
    <name type="common">Northern wild rice</name>
    <dbReference type="NCBI Taxonomy" id="103762"/>
    <lineage>
        <taxon>Eukaryota</taxon>
        <taxon>Viridiplantae</taxon>
        <taxon>Streptophyta</taxon>
        <taxon>Embryophyta</taxon>
        <taxon>Tracheophyta</taxon>
        <taxon>Spermatophyta</taxon>
        <taxon>Magnoliopsida</taxon>
        <taxon>Liliopsida</taxon>
        <taxon>Poales</taxon>
        <taxon>Poaceae</taxon>
        <taxon>BOP clade</taxon>
        <taxon>Oryzoideae</taxon>
        <taxon>Oryzeae</taxon>
        <taxon>Zizaniinae</taxon>
        <taxon>Zizania</taxon>
    </lineage>
</organism>
<dbReference type="Proteomes" id="UP000729402">
    <property type="component" value="Unassembled WGS sequence"/>
</dbReference>
<gene>
    <name evidence="1" type="ORF">GUJ93_ZPchr0012g18816</name>
</gene>